<sequence>MSELDMADETIAFVGLGIMGGPMAKNLLMRATP</sequence>
<proteinExistence type="predicted"/>
<dbReference type="RefSeq" id="WP_379706726.1">
    <property type="nucleotide sequence ID" value="NZ_JBHTAT010000002.1"/>
</dbReference>
<dbReference type="AlphaFoldDB" id="A0ABD6A2A5"/>
<keyword evidence="3" id="KW-1185">Reference proteome</keyword>
<name>A0ABD6A2A5_9EURY</name>
<evidence type="ECO:0000259" key="1">
    <source>
        <dbReference type="Pfam" id="PF03446"/>
    </source>
</evidence>
<dbReference type="EMBL" id="JBHTAT010000002">
    <property type="protein sequence ID" value="MFC7256939.1"/>
    <property type="molecule type" value="Genomic_DNA"/>
</dbReference>
<organism evidence="2 3">
    <name type="scientific">Haloplanus litoreus</name>
    <dbReference type="NCBI Taxonomy" id="767515"/>
    <lineage>
        <taxon>Archaea</taxon>
        <taxon>Methanobacteriati</taxon>
        <taxon>Methanobacteriota</taxon>
        <taxon>Stenosarchaea group</taxon>
        <taxon>Halobacteria</taxon>
        <taxon>Halobacteriales</taxon>
        <taxon>Haloferacaceae</taxon>
        <taxon>Haloplanus</taxon>
    </lineage>
</organism>
<dbReference type="InterPro" id="IPR006115">
    <property type="entry name" value="6PGDH_NADP-bd"/>
</dbReference>
<dbReference type="Gene3D" id="3.40.50.720">
    <property type="entry name" value="NAD(P)-binding Rossmann-like Domain"/>
    <property type="match status" value="1"/>
</dbReference>
<dbReference type="Proteomes" id="UP001596434">
    <property type="component" value="Unassembled WGS sequence"/>
</dbReference>
<dbReference type="InterPro" id="IPR002204">
    <property type="entry name" value="3-OH-isobutyrate_DH-rel_CS"/>
</dbReference>
<evidence type="ECO:0000313" key="3">
    <source>
        <dbReference type="Proteomes" id="UP001596434"/>
    </source>
</evidence>
<accession>A0ABD6A2A5</accession>
<protein>
    <submittedName>
        <fullName evidence="2">NAD(P)-binding domain-containing protein</fullName>
    </submittedName>
</protein>
<comment type="caution">
    <text evidence="2">The sequence shown here is derived from an EMBL/GenBank/DDBJ whole genome shotgun (WGS) entry which is preliminary data.</text>
</comment>
<dbReference type="Pfam" id="PF03446">
    <property type="entry name" value="NAD_binding_2"/>
    <property type="match status" value="1"/>
</dbReference>
<reference evidence="2 3" key="1">
    <citation type="journal article" date="2019" name="Int. J. Syst. Evol. Microbiol.">
        <title>The Global Catalogue of Microorganisms (GCM) 10K type strain sequencing project: providing services to taxonomists for standard genome sequencing and annotation.</title>
        <authorList>
            <consortium name="The Broad Institute Genomics Platform"/>
            <consortium name="The Broad Institute Genome Sequencing Center for Infectious Disease"/>
            <person name="Wu L."/>
            <person name="Ma J."/>
        </authorList>
    </citation>
    <scope>NUCLEOTIDE SEQUENCE [LARGE SCALE GENOMIC DNA]</scope>
    <source>
        <strain evidence="2 3">GX21</strain>
    </source>
</reference>
<gene>
    <name evidence="2" type="ORF">ACFQKE_16770</name>
</gene>
<evidence type="ECO:0000313" key="2">
    <source>
        <dbReference type="EMBL" id="MFC7256939.1"/>
    </source>
</evidence>
<feature type="domain" description="6-phosphogluconate dehydrogenase NADP-binding" evidence="1">
    <location>
        <begin position="10"/>
        <end position="29"/>
    </location>
</feature>
<dbReference type="PROSITE" id="PS00895">
    <property type="entry name" value="3_HYDROXYISOBUT_DH"/>
    <property type="match status" value="1"/>
</dbReference>